<name>A0ABN3D437_9ACTN</name>
<evidence type="ECO:0008006" key="4">
    <source>
        <dbReference type="Google" id="ProtNLM"/>
    </source>
</evidence>
<feature type="compositionally biased region" description="Low complexity" evidence="1">
    <location>
        <begin position="1"/>
        <end position="18"/>
    </location>
</feature>
<organism evidence="2 3">
    <name type="scientific">Streptomyces indiaensis</name>
    <dbReference type="NCBI Taxonomy" id="284033"/>
    <lineage>
        <taxon>Bacteria</taxon>
        <taxon>Bacillati</taxon>
        <taxon>Actinomycetota</taxon>
        <taxon>Actinomycetes</taxon>
        <taxon>Kitasatosporales</taxon>
        <taxon>Streptomycetaceae</taxon>
        <taxon>Streptomyces</taxon>
    </lineage>
</organism>
<reference evidence="2 3" key="1">
    <citation type="journal article" date="2019" name="Int. J. Syst. Evol. Microbiol.">
        <title>The Global Catalogue of Microorganisms (GCM) 10K type strain sequencing project: providing services to taxonomists for standard genome sequencing and annotation.</title>
        <authorList>
            <consortium name="The Broad Institute Genomics Platform"/>
            <consortium name="The Broad Institute Genome Sequencing Center for Infectious Disease"/>
            <person name="Wu L."/>
            <person name="Ma J."/>
        </authorList>
    </citation>
    <scope>NUCLEOTIDE SEQUENCE [LARGE SCALE GENOMIC DNA]</scope>
    <source>
        <strain evidence="2 3">JCM 3053</strain>
    </source>
</reference>
<evidence type="ECO:0000313" key="3">
    <source>
        <dbReference type="Proteomes" id="UP001501474"/>
    </source>
</evidence>
<evidence type="ECO:0000256" key="1">
    <source>
        <dbReference type="SAM" id="MobiDB-lite"/>
    </source>
</evidence>
<gene>
    <name evidence="2" type="ORF">GCM10010104_04680</name>
</gene>
<comment type="caution">
    <text evidence="2">The sequence shown here is derived from an EMBL/GenBank/DDBJ whole genome shotgun (WGS) entry which is preliminary data.</text>
</comment>
<sequence>MTTTAEAAALARQRQSLAPVGTPQRKAAGVAALLLDEARTHAGARRLLDQHRIPTELRPLVLALLDELAEARPPEPAPDTPPAAP</sequence>
<evidence type="ECO:0000313" key="2">
    <source>
        <dbReference type="EMBL" id="GAA2218848.1"/>
    </source>
</evidence>
<dbReference type="RefSeq" id="WP_234846091.1">
    <property type="nucleotide sequence ID" value="NZ_BAAART010000009.1"/>
</dbReference>
<accession>A0ABN3D437</accession>
<proteinExistence type="predicted"/>
<dbReference type="Proteomes" id="UP001501474">
    <property type="component" value="Unassembled WGS sequence"/>
</dbReference>
<keyword evidence="3" id="KW-1185">Reference proteome</keyword>
<dbReference type="EMBL" id="BAAART010000009">
    <property type="protein sequence ID" value="GAA2218848.1"/>
    <property type="molecule type" value="Genomic_DNA"/>
</dbReference>
<protein>
    <recommendedName>
        <fullName evidence="4">ANTAR domain-containing protein</fullName>
    </recommendedName>
</protein>
<feature type="region of interest" description="Disordered" evidence="1">
    <location>
        <begin position="1"/>
        <end position="24"/>
    </location>
</feature>